<evidence type="ECO:0000256" key="2">
    <source>
        <dbReference type="ARBA" id="ARBA00022771"/>
    </source>
</evidence>
<proteinExistence type="predicted"/>
<reference evidence="5 6" key="1">
    <citation type="submission" date="2021-06" db="EMBL/GenBank/DDBJ databases">
        <authorList>
            <person name="Palmer J.M."/>
        </authorList>
    </citation>
    <scope>NUCLEOTIDE SEQUENCE [LARGE SCALE GENOMIC DNA]</scope>
    <source>
        <strain evidence="6">if_2019</strain>
        <tissue evidence="5">Muscle</tissue>
    </source>
</reference>
<name>A0ABV0ULF3_9TELE</name>
<evidence type="ECO:0000256" key="3">
    <source>
        <dbReference type="ARBA" id="ARBA00022833"/>
    </source>
</evidence>
<dbReference type="Pfam" id="PF13765">
    <property type="entry name" value="PRY"/>
    <property type="match status" value="1"/>
</dbReference>
<dbReference type="PROSITE" id="PS50188">
    <property type="entry name" value="B302_SPRY"/>
    <property type="match status" value="1"/>
</dbReference>
<dbReference type="PANTHER" id="PTHR25465:SF5">
    <property type="entry name" value="E3 UBIQUITIN_ISG15 LIGASE TRIM25-RELATED"/>
    <property type="match status" value="1"/>
</dbReference>
<dbReference type="InterPro" id="IPR013320">
    <property type="entry name" value="ConA-like_dom_sf"/>
</dbReference>
<dbReference type="InterPro" id="IPR006574">
    <property type="entry name" value="PRY"/>
</dbReference>
<keyword evidence="3" id="KW-0862">Zinc</keyword>
<evidence type="ECO:0000313" key="5">
    <source>
        <dbReference type="EMBL" id="MEQ2245285.1"/>
    </source>
</evidence>
<dbReference type="InterPro" id="IPR051051">
    <property type="entry name" value="E3_ubiq-ligase_TRIM/RNF"/>
</dbReference>
<accession>A0ABV0ULF3</accession>
<dbReference type="Pfam" id="PF00622">
    <property type="entry name" value="SPRY"/>
    <property type="match status" value="1"/>
</dbReference>
<keyword evidence="6" id="KW-1185">Reference proteome</keyword>
<dbReference type="InterPro" id="IPR001870">
    <property type="entry name" value="B30.2/SPRY"/>
</dbReference>
<evidence type="ECO:0000259" key="4">
    <source>
        <dbReference type="PROSITE" id="PS50188"/>
    </source>
</evidence>
<dbReference type="Gene3D" id="3.80.10.10">
    <property type="entry name" value="Ribonuclease Inhibitor"/>
    <property type="match status" value="1"/>
</dbReference>
<evidence type="ECO:0000313" key="6">
    <source>
        <dbReference type="Proteomes" id="UP001482620"/>
    </source>
</evidence>
<dbReference type="Proteomes" id="UP001482620">
    <property type="component" value="Unassembled WGS sequence"/>
</dbReference>
<protein>
    <recommendedName>
        <fullName evidence="4">B30.2/SPRY domain-containing protein</fullName>
    </recommendedName>
</protein>
<feature type="domain" description="B30.2/SPRY" evidence="4">
    <location>
        <begin position="59"/>
        <end position="261"/>
    </location>
</feature>
<dbReference type="PANTHER" id="PTHR25465">
    <property type="entry name" value="B-BOX DOMAIN CONTAINING"/>
    <property type="match status" value="1"/>
</dbReference>
<dbReference type="Gene3D" id="2.60.120.920">
    <property type="match status" value="1"/>
</dbReference>
<dbReference type="InterPro" id="IPR043136">
    <property type="entry name" value="B30.2/SPRY_sf"/>
</dbReference>
<feature type="non-terminal residue" evidence="5">
    <location>
        <position position="1"/>
    </location>
</feature>
<dbReference type="InterPro" id="IPR003877">
    <property type="entry name" value="SPRY_dom"/>
</dbReference>
<dbReference type="SMART" id="SM00368">
    <property type="entry name" value="LRR_RI"/>
    <property type="match status" value="2"/>
</dbReference>
<dbReference type="InterPro" id="IPR032675">
    <property type="entry name" value="LRR_dom_sf"/>
</dbReference>
<dbReference type="SMART" id="SM00449">
    <property type="entry name" value="SPRY"/>
    <property type="match status" value="1"/>
</dbReference>
<dbReference type="PRINTS" id="PR01407">
    <property type="entry name" value="BUTYPHLNCDUF"/>
</dbReference>
<dbReference type="EMBL" id="JAHRIQ010072764">
    <property type="protein sequence ID" value="MEQ2245285.1"/>
    <property type="molecule type" value="Genomic_DNA"/>
</dbReference>
<sequence>LSCCGISEEGCASLASALKSNPSHLRELDLSCNHPGESGVKLLLERLEDPKCRLEKLNVDHNEEHWVNPQLLNKYACDLTFDINTANEHLVLSECRRKVSYMQEKQTYPDHPDRFEYSGQVLCREALTGRCYWEVEWSAFTIMGVAYKKVKRKGWDSQMNWSDETWLFKNYSSSGFSFQHRHQHVFVPFPFIDVQAFRAQPRRLGLFLDWPAGILCFYWLFGDTRTLLHTFHSTFTEPVYPAFTVICSSLTLSIVEKLEMDQVSVSGCSLELEQ</sequence>
<gene>
    <name evidence="5" type="ORF">ILYODFUR_026048</name>
</gene>
<comment type="caution">
    <text evidence="5">The sequence shown here is derived from an EMBL/GenBank/DDBJ whole genome shotgun (WGS) entry which is preliminary data.</text>
</comment>
<dbReference type="SMART" id="SM00589">
    <property type="entry name" value="PRY"/>
    <property type="match status" value="1"/>
</dbReference>
<dbReference type="SUPFAM" id="SSF52047">
    <property type="entry name" value="RNI-like"/>
    <property type="match status" value="1"/>
</dbReference>
<dbReference type="SUPFAM" id="SSF49899">
    <property type="entry name" value="Concanavalin A-like lectins/glucanases"/>
    <property type="match status" value="1"/>
</dbReference>
<evidence type="ECO:0000256" key="1">
    <source>
        <dbReference type="ARBA" id="ARBA00022723"/>
    </source>
</evidence>
<keyword evidence="1" id="KW-0479">Metal-binding</keyword>
<organism evidence="5 6">
    <name type="scientific">Ilyodon furcidens</name>
    <name type="common">goldbreast splitfin</name>
    <dbReference type="NCBI Taxonomy" id="33524"/>
    <lineage>
        <taxon>Eukaryota</taxon>
        <taxon>Metazoa</taxon>
        <taxon>Chordata</taxon>
        <taxon>Craniata</taxon>
        <taxon>Vertebrata</taxon>
        <taxon>Euteleostomi</taxon>
        <taxon>Actinopterygii</taxon>
        <taxon>Neopterygii</taxon>
        <taxon>Teleostei</taxon>
        <taxon>Neoteleostei</taxon>
        <taxon>Acanthomorphata</taxon>
        <taxon>Ovalentaria</taxon>
        <taxon>Atherinomorphae</taxon>
        <taxon>Cyprinodontiformes</taxon>
        <taxon>Goodeidae</taxon>
        <taxon>Ilyodon</taxon>
    </lineage>
</organism>
<keyword evidence="2" id="KW-0863">Zinc-finger</keyword>
<dbReference type="InterPro" id="IPR003879">
    <property type="entry name" value="Butyrophylin_SPRY"/>
</dbReference>